<gene>
    <name evidence="1" type="ORF">SAMN05421785_1313</name>
</gene>
<name>A0A1N7R1G9_9FLAO</name>
<sequence length="106" mass="12169">MSKKIIVPKSKEAEIALDYDAVSPDQIVELNITNDEFKKLWDDGVFILINKIANSNIDDFEDEHITNLESIHNSLNELKKSANGSDEINEMFELALSYETSIHFYF</sequence>
<proteinExistence type="predicted"/>
<dbReference type="Proteomes" id="UP000185781">
    <property type="component" value="Unassembled WGS sequence"/>
</dbReference>
<evidence type="ECO:0000313" key="1">
    <source>
        <dbReference type="EMBL" id="SIT28557.1"/>
    </source>
</evidence>
<accession>A0A1N7R1G9</accession>
<protein>
    <submittedName>
        <fullName evidence="1">Uncharacterized protein</fullName>
    </submittedName>
</protein>
<evidence type="ECO:0000313" key="2">
    <source>
        <dbReference type="Proteomes" id="UP000185781"/>
    </source>
</evidence>
<dbReference type="InterPro" id="IPR038223">
    <property type="entry name" value="DMP12_sf"/>
</dbReference>
<dbReference type="OrthoDB" id="671624at2"/>
<dbReference type="RefSeq" id="WP_076396835.1">
    <property type="nucleotide sequence ID" value="NZ_CP115857.1"/>
</dbReference>
<organism evidence="1 2">
    <name type="scientific">Chryseobacterium gambrini</name>
    <dbReference type="NCBI Taxonomy" id="373672"/>
    <lineage>
        <taxon>Bacteria</taxon>
        <taxon>Pseudomonadati</taxon>
        <taxon>Bacteroidota</taxon>
        <taxon>Flavobacteriia</taxon>
        <taxon>Flavobacteriales</taxon>
        <taxon>Weeksellaceae</taxon>
        <taxon>Chryseobacterium group</taxon>
        <taxon>Chryseobacterium</taxon>
    </lineage>
</organism>
<reference evidence="1 2" key="1">
    <citation type="submission" date="2017-01" db="EMBL/GenBank/DDBJ databases">
        <authorList>
            <person name="Mah S.A."/>
            <person name="Swanson W.J."/>
            <person name="Moy G.W."/>
            <person name="Vacquier V.D."/>
        </authorList>
    </citation>
    <scope>NUCLEOTIDE SEQUENCE [LARGE SCALE GENOMIC DNA]</scope>
    <source>
        <strain evidence="1 2">DSM 18014</strain>
    </source>
</reference>
<dbReference type="Gene3D" id="3.40.1760.20">
    <property type="match status" value="1"/>
</dbReference>
<dbReference type="STRING" id="373672.SAMN05421785_1313"/>
<dbReference type="EMBL" id="FTOV01000031">
    <property type="protein sequence ID" value="SIT28557.1"/>
    <property type="molecule type" value="Genomic_DNA"/>
</dbReference>
<dbReference type="AlphaFoldDB" id="A0A1N7R1G9"/>